<sequence length="255" mass="30020">DRERGGRGPPPRAAHRGGRAYRHQLPPRVRRPLRAAPRRARRRAADRHRRRGDISLRHRRSRRLPRGLRRDRHRRPPRRRPVAARRLLRLAARQQYQGRLQHLPRRERRRVSAGDLRQQHQRRQRLPGGRADHPDDADAPAEPLRRQQGVRRVDRQLFRRRGGTVVDLHPHRLLRRREPGCARHDAAPEHLHQPARSQRPARPGDRDAGYPIRDRPRRLGQSLPAPRSHRDQGIARLRAAGRRIPPLRDQLAGRV</sequence>
<feature type="non-terminal residue" evidence="2">
    <location>
        <position position="255"/>
    </location>
</feature>
<organism evidence="2">
    <name type="scientific">uncultured Thermomicrobiales bacterium</name>
    <dbReference type="NCBI Taxonomy" id="1645740"/>
    <lineage>
        <taxon>Bacteria</taxon>
        <taxon>Pseudomonadati</taxon>
        <taxon>Thermomicrobiota</taxon>
        <taxon>Thermomicrobia</taxon>
        <taxon>Thermomicrobiales</taxon>
        <taxon>environmental samples</taxon>
    </lineage>
</organism>
<feature type="compositionally biased region" description="Basic and acidic residues" evidence="1">
    <location>
        <begin position="176"/>
        <end position="192"/>
    </location>
</feature>
<reference evidence="2" key="1">
    <citation type="submission" date="2020-02" db="EMBL/GenBank/DDBJ databases">
        <authorList>
            <person name="Meier V. D."/>
        </authorList>
    </citation>
    <scope>NUCLEOTIDE SEQUENCE</scope>
    <source>
        <strain evidence="2">AVDCRST_MAG18</strain>
    </source>
</reference>
<proteinExistence type="predicted"/>
<feature type="region of interest" description="Disordered" evidence="1">
    <location>
        <begin position="1"/>
        <end position="83"/>
    </location>
</feature>
<feature type="compositionally biased region" description="Basic residues" evidence="1">
    <location>
        <begin position="28"/>
        <end position="83"/>
    </location>
</feature>
<feature type="compositionally biased region" description="Basic and acidic residues" evidence="1">
    <location>
        <begin position="202"/>
        <end position="214"/>
    </location>
</feature>
<feature type="compositionally biased region" description="Basic residues" evidence="1">
    <location>
        <begin position="102"/>
        <end position="111"/>
    </location>
</feature>
<gene>
    <name evidence="2" type="ORF">AVDCRST_MAG18-4878</name>
</gene>
<dbReference type="EC" id="5.1.3.2" evidence="2"/>
<protein>
    <submittedName>
        <fullName evidence="2">UDP-glucose 4-epimerase</fullName>
        <ecNumber evidence="2">5.1.3.2</ecNumber>
    </submittedName>
</protein>
<feature type="non-terminal residue" evidence="2">
    <location>
        <position position="1"/>
    </location>
</feature>
<dbReference type="EMBL" id="CADCWN010000391">
    <property type="protein sequence ID" value="CAA9590108.1"/>
    <property type="molecule type" value="Genomic_DNA"/>
</dbReference>
<feature type="compositionally biased region" description="Basic residues" evidence="1">
    <location>
        <begin position="13"/>
        <end position="22"/>
    </location>
</feature>
<accession>A0A6N3IPE9</accession>
<evidence type="ECO:0000313" key="2">
    <source>
        <dbReference type="EMBL" id="CAA9590108.1"/>
    </source>
</evidence>
<feature type="region of interest" description="Disordered" evidence="1">
    <location>
        <begin position="95"/>
        <end position="157"/>
    </location>
</feature>
<evidence type="ECO:0000256" key="1">
    <source>
        <dbReference type="SAM" id="MobiDB-lite"/>
    </source>
</evidence>
<keyword evidence="2" id="KW-0413">Isomerase</keyword>
<dbReference type="GO" id="GO:0003978">
    <property type="term" value="F:UDP-glucose 4-epimerase activity"/>
    <property type="evidence" value="ECO:0007669"/>
    <property type="project" value="UniProtKB-EC"/>
</dbReference>
<name>A0A6N3IPE9_9BACT</name>
<feature type="region of interest" description="Disordered" evidence="1">
    <location>
        <begin position="176"/>
        <end position="232"/>
    </location>
</feature>
<dbReference type="AlphaFoldDB" id="A0A6N3IPE9"/>